<proteinExistence type="predicted"/>
<dbReference type="EMBL" id="GBXM01042304">
    <property type="protein sequence ID" value="JAH66273.1"/>
    <property type="molecule type" value="Transcribed_RNA"/>
</dbReference>
<reference evidence="1" key="1">
    <citation type="submission" date="2014-11" db="EMBL/GenBank/DDBJ databases">
        <authorList>
            <person name="Amaro Gonzalez C."/>
        </authorList>
    </citation>
    <scope>NUCLEOTIDE SEQUENCE</scope>
</reference>
<sequence>MLRWYHMGHNMIANIFSVTKHKKTALV</sequence>
<organism evidence="1">
    <name type="scientific">Anguilla anguilla</name>
    <name type="common">European freshwater eel</name>
    <name type="synonym">Muraena anguilla</name>
    <dbReference type="NCBI Taxonomy" id="7936"/>
    <lineage>
        <taxon>Eukaryota</taxon>
        <taxon>Metazoa</taxon>
        <taxon>Chordata</taxon>
        <taxon>Craniata</taxon>
        <taxon>Vertebrata</taxon>
        <taxon>Euteleostomi</taxon>
        <taxon>Actinopterygii</taxon>
        <taxon>Neopterygii</taxon>
        <taxon>Teleostei</taxon>
        <taxon>Anguilliformes</taxon>
        <taxon>Anguillidae</taxon>
        <taxon>Anguilla</taxon>
    </lineage>
</organism>
<protein>
    <submittedName>
        <fullName evidence="1">Uncharacterized protein</fullName>
    </submittedName>
</protein>
<dbReference type="AlphaFoldDB" id="A0A0E9UMW5"/>
<name>A0A0E9UMW5_ANGAN</name>
<reference evidence="1" key="2">
    <citation type="journal article" date="2015" name="Fish Shellfish Immunol.">
        <title>Early steps in the European eel (Anguilla anguilla)-Vibrio vulnificus interaction in the gills: Role of the RtxA13 toxin.</title>
        <authorList>
            <person name="Callol A."/>
            <person name="Pajuelo D."/>
            <person name="Ebbesson L."/>
            <person name="Teles M."/>
            <person name="MacKenzie S."/>
            <person name="Amaro C."/>
        </authorList>
    </citation>
    <scope>NUCLEOTIDE SEQUENCE</scope>
</reference>
<accession>A0A0E9UMW5</accession>
<evidence type="ECO:0000313" key="1">
    <source>
        <dbReference type="EMBL" id="JAH66273.1"/>
    </source>
</evidence>